<name>A0A139NFP8_STRGN</name>
<evidence type="ECO:0000256" key="1">
    <source>
        <dbReference type="ARBA" id="ARBA00010566"/>
    </source>
</evidence>
<comment type="caution">
    <text evidence="3">The sequence shown here is derived from an EMBL/GenBank/DDBJ whole genome shotgun (WGS) entry which is preliminary data.</text>
</comment>
<reference evidence="3 4" key="1">
    <citation type="submission" date="2016-01" db="EMBL/GenBank/DDBJ databases">
        <title>Highly variable Streptococcus oralis are common among viridans streptococci isolated from primates.</title>
        <authorList>
            <person name="Denapaite D."/>
            <person name="Rieger M."/>
            <person name="Koendgen S."/>
            <person name="Brueckner R."/>
            <person name="Ochigava I."/>
            <person name="Kappeler P."/>
            <person name="Maetz-Rensing K."/>
            <person name="Leendertz F."/>
            <person name="Hakenbeck R."/>
        </authorList>
    </citation>
    <scope>NUCLEOTIDE SEQUENCE [LARGE SCALE GENOMIC DNA]</scope>
    <source>
        <strain evidence="3 4">DD07</strain>
    </source>
</reference>
<dbReference type="Pfam" id="PF00285">
    <property type="entry name" value="Citrate_synt"/>
    <property type="match status" value="1"/>
</dbReference>
<dbReference type="GO" id="GO:0005829">
    <property type="term" value="C:cytosol"/>
    <property type="evidence" value="ECO:0007669"/>
    <property type="project" value="TreeGrafter"/>
</dbReference>
<accession>A0A139NFP8</accession>
<protein>
    <submittedName>
        <fullName evidence="3">Citrate synthase (Si)</fullName>
        <ecNumber evidence="3">2.3.3.1</ecNumber>
    </submittedName>
</protein>
<dbReference type="InterPro" id="IPR036969">
    <property type="entry name" value="Citrate_synthase_sf"/>
</dbReference>
<dbReference type="EMBL" id="LQRC01000014">
    <property type="protein sequence ID" value="KXT74879.1"/>
    <property type="molecule type" value="Genomic_DNA"/>
</dbReference>
<dbReference type="GO" id="GO:0005975">
    <property type="term" value="P:carbohydrate metabolic process"/>
    <property type="evidence" value="ECO:0007669"/>
    <property type="project" value="TreeGrafter"/>
</dbReference>
<organism evidence="3 4">
    <name type="scientific">Streptococcus gordonii</name>
    <dbReference type="NCBI Taxonomy" id="1302"/>
    <lineage>
        <taxon>Bacteria</taxon>
        <taxon>Bacillati</taxon>
        <taxon>Bacillota</taxon>
        <taxon>Bacilli</taxon>
        <taxon>Lactobacillales</taxon>
        <taxon>Streptococcaceae</taxon>
        <taxon>Streptococcus</taxon>
    </lineage>
</organism>
<evidence type="ECO:0000313" key="3">
    <source>
        <dbReference type="EMBL" id="KXT74879.1"/>
    </source>
</evidence>
<dbReference type="PANTHER" id="PTHR11739">
    <property type="entry name" value="CITRATE SYNTHASE"/>
    <property type="match status" value="1"/>
</dbReference>
<dbReference type="AlphaFoldDB" id="A0A139NFP8"/>
<evidence type="ECO:0000256" key="2">
    <source>
        <dbReference type="ARBA" id="ARBA00022679"/>
    </source>
</evidence>
<dbReference type="Gene3D" id="1.10.580.10">
    <property type="entry name" value="Citrate Synthase, domain 1"/>
    <property type="match status" value="1"/>
</dbReference>
<dbReference type="PATRIC" id="fig|1302.21.peg.96"/>
<sequence length="117" mass="13294">MSQTDGLKDTIACDTRISQIVDDSLSYAGYNISELVEHHASFEEVIYLLWHLHLPTQIELKHFEEDLRTNYAISDAVEQCILIQSRKHLHPMSVLRSTVSLLGGYNVHAEEISLEAT</sequence>
<keyword evidence="3" id="KW-0012">Acyltransferase</keyword>
<dbReference type="EC" id="2.3.3.1" evidence="3"/>
<dbReference type="SUPFAM" id="SSF48256">
    <property type="entry name" value="Citrate synthase"/>
    <property type="match status" value="1"/>
</dbReference>
<evidence type="ECO:0000313" key="4">
    <source>
        <dbReference type="Proteomes" id="UP000070096"/>
    </source>
</evidence>
<dbReference type="Proteomes" id="UP000070096">
    <property type="component" value="Unassembled WGS sequence"/>
</dbReference>
<comment type="similarity">
    <text evidence="1">Belongs to the citrate synthase family.</text>
</comment>
<gene>
    <name evidence="3" type="ORF">SGODD07_00086</name>
</gene>
<proteinExistence type="inferred from homology"/>
<dbReference type="PANTHER" id="PTHR11739:SF4">
    <property type="entry name" value="CITRATE SYNTHASE, PEROXISOMAL"/>
    <property type="match status" value="1"/>
</dbReference>
<dbReference type="GO" id="GO:0036440">
    <property type="term" value="F:citrate synthase activity"/>
    <property type="evidence" value="ECO:0007669"/>
    <property type="project" value="UniProtKB-EC"/>
</dbReference>
<keyword evidence="2 3" id="KW-0808">Transferase</keyword>
<dbReference type="GO" id="GO:0006099">
    <property type="term" value="P:tricarboxylic acid cycle"/>
    <property type="evidence" value="ECO:0007669"/>
    <property type="project" value="TreeGrafter"/>
</dbReference>
<dbReference type="InterPro" id="IPR002020">
    <property type="entry name" value="Citrate_synthase"/>
</dbReference>
<dbReference type="InterPro" id="IPR016142">
    <property type="entry name" value="Citrate_synth-like_lrg_a-sub"/>
</dbReference>